<accession>A0A5J6QJT6</accession>
<dbReference type="AlphaFoldDB" id="A0A5J6QJT6"/>
<evidence type="ECO:0000313" key="2">
    <source>
        <dbReference type="EMBL" id="QEY62683.1"/>
    </source>
</evidence>
<evidence type="ECO:0000256" key="1">
    <source>
        <dbReference type="SAM" id="Coils"/>
    </source>
</evidence>
<reference evidence="2 3" key="1">
    <citation type="submission" date="2019-08" db="EMBL/GenBank/DDBJ databases">
        <title>Whole-genome Sequencing of e-waste polymer degrading bacterium Pseudomonas sp. strain PE08.</title>
        <authorList>
            <person name="Kirdat K."/>
            <person name="Debbarma P."/>
            <person name="Narawade N."/>
            <person name="Suyal D."/>
            <person name="Thorat V."/>
            <person name="Shouche Y."/>
            <person name="Goel R."/>
            <person name="Yadav A."/>
        </authorList>
    </citation>
    <scope>NUCLEOTIDE SEQUENCE [LARGE SCALE GENOMIC DNA]</scope>
    <source>
        <strain evidence="2 3">PE08</strain>
    </source>
</reference>
<dbReference type="EMBL" id="CP043311">
    <property type="protein sequence ID" value="QEY62683.1"/>
    <property type="molecule type" value="Genomic_DNA"/>
</dbReference>
<evidence type="ECO:0000313" key="3">
    <source>
        <dbReference type="Proteomes" id="UP000327179"/>
    </source>
</evidence>
<sequence>MDHQWQINGPAYERNVHGLERAGSVISGLLLTRHGLHRGGVLGIWDVGLGAALLLRGLTGHCYVKEVLHDRREALHHLRADLERLQRAVDKLAREGKA</sequence>
<dbReference type="RefSeq" id="WP_151133339.1">
    <property type="nucleotide sequence ID" value="NZ_CP043311.1"/>
</dbReference>
<feature type="coiled-coil region" evidence="1">
    <location>
        <begin position="68"/>
        <end position="95"/>
    </location>
</feature>
<proteinExistence type="predicted"/>
<protein>
    <submittedName>
        <fullName evidence="2">DUF2892 domain-containing protein</fullName>
    </submittedName>
</protein>
<dbReference type="Proteomes" id="UP000327179">
    <property type="component" value="Chromosome"/>
</dbReference>
<gene>
    <name evidence="2" type="ORF">FXN65_11575</name>
</gene>
<organism evidence="2 3">
    <name type="scientific">Metapseudomonas lalkuanensis</name>
    <dbReference type="NCBI Taxonomy" id="2604832"/>
    <lineage>
        <taxon>Bacteria</taxon>
        <taxon>Pseudomonadati</taxon>
        <taxon>Pseudomonadota</taxon>
        <taxon>Gammaproteobacteria</taxon>
        <taxon>Pseudomonadales</taxon>
        <taxon>Pseudomonadaceae</taxon>
        <taxon>Metapseudomonas</taxon>
    </lineage>
</organism>
<keyword evidence="3" id="KW-1185">Reference proteome</keyword>
<dbReference type="KEGG" id="plal:FXN65_11575"/>
<keyword evidence="1" id="KW-0175">Coiled coil</keyword>
<name>A0A5J6QJT6_9GAMM</name>